<feature type="transmembrane region" description="Helical" evidence="1">
    <location>
        <begin position="21"/>
        <end position="47"/>
    </location>
</feature>
<evidence type="ECO:0000256" key="1">
    <source>
        <dbReference type="SAM" id="Phobius"/>
    </source>
</evidence>
<protein>
    <submittedName>
        <fullName evidence="2">ABC-2 family transporter protein</fullName>
    </submittedName>
</protein>
<sequence length="272" mass="31321">MKKVLSMGNFSMYVEMIRIRFLMMLAYRTNYYSGILIYSINIGAYYFLWQAIYGTQESIQGMSVSQMTTYVAIAWMARAFYFNNIDREISQEIQDGKVAVEMIRPYHYLGVKTMQGLGEGLFRLLFFSVPGMIIIWLAFPIDFSNQWSVWALFFLSIIFSFIVNTQLNLITGILTFFLMYNTGLIRAKRVVIDLFSGLLLPISFYPLWAQDVMGYLPFQAISYIPSMIFTGGFVGSEIYSAIGIQIFWSVLLIIPIQALWMLAKRQLIVQGG</sequence>
<keyword evidence="1" id="KW-1133">Transmembrane helix</keyword>
<reference evidence="2 3" key="1">
    <citation type="submission" date="2021-06" db="EMBL/GenBank/DDBJ databases">
        <title>Bacillus sp. RD4P76, an endophyte from a halophyte.</title>
        <authorList>
            <person name="Sun J.-Q."/>
        </authorList>
    </citation>
    <scope>NUCLEOTIDE SEQUENCE [LARGE SCALE GENOMIC DNA]</scope>
    <source>
        <strain evidence="2 3">CGMCC 1.15917</strain>
    </source>
</reference>
<comment type="caution">
    <text evidence="2">The sequence shown here is derived from an EMBL/GenBank/DDBJ whole genome shotgun (WGS) entry which is preliminary data.</text>
</comment>
<gene>
    <name evidence="2" type="ORF">KS419_00255</name>
</gene>
<name>A0ABS6J930_9BACI</name>
<keyword evidence="3" id="KW-1185">Reference proteome</keyword>
<keyword evidence="1" id="KW-0472">Membrane</keyword>
<dbReference type="EMBL" id="JAHQCS010000007">
    <property type="protein sequence ID" value="MBU9710194.1"/>
    <property type="molecule type" value="Genomic_DNA"/>
</dbReference>
<feature type="transmembrane region" description="Helical" evidence="1">
    <location>
        <begin position="246"/>
        <end position="263"/>
    </location>
</feature>
<keyword evidence="1" id="KW-0812">Transmembrane</keyword>
<dbReference type="Pfam" id="PF06182">
    <property type="entry name" value="ABC2_membrane_6"/>
    <property type="match status" value="1"/>
</dbReference>
<evidence type="ECO:0000313" key="3">
    <source>
        <dbReference type="Proteomes" id="UP000784880"/>
    </source>
</evidence>
<dbReference type="PANTHER" id="PTHR36832:SF1">
    <property type="entry name" value="SLR1174 PROTEIN"/>
    <property type="match status" value="1"/>
</dbReference>
<accession>A0ABS6J930</accession>
<organism evidence="2 3">
    <name type="scientific">Evansella tamaricis</name>
    <dbReference type="NCBI Taxonomy" id="2069301"/>
    <lineage>
        <taxon>Bacteria</taxon>
        <taxon>Bacillati</taxon>
        <taxon>Bacillota</taxon>
        <taxon>Bacilli</taxon>
        <taxon>Bacillales</taxon>
        <taxon>Bacillaceae</taxon>
        <taxon>Evansella</taxon>
    </lineage>
</organism>
<feature type="transmembrane region" description="Helical" evidence="1">
    <location>
        <begin position="121"/>
        <end position="141"/>
    </location>
</feature>
<dbReference type="PANTHER" id="PTHR36832">
    <property type="entry name" value="SLR1174 PROTEIN-RELATED"/>
    <property type="match status" value="1"/>
</dbReference>
<dbReference type="InterPro" id="IPR010390">
    <property type="entry name" value="ABC-2_transporter-like"/>
</dbReference>
<feature type="transmembrane region" description="Helical" evidence="1">
    <location>
        <begin position="147"/>
        <end position="178"/>
    </location>
</feature>
<feature type="transmembrane region" description="Helical" evidence="1">
    <location>
        <begin position="190"/>
        <end position="208"/>
    </location>
</feature>
<feature type="transmembrane region" description="Helical" evidence="1">
    <location>
        <begin position="59"/>
        <end position="81"/>
    </location>
</feature>
<evidence type="ECO:0000313" key="2">
    <source>
        <dbReference type="EMBL" id="MBU9710194.1"/>
    </source>
</evidence>
<proteinExistence type="predicted"/>
<dbReference type="Proteomes" id="UP000784880">
    <property type="component" value="Unassembled WGS sequence"/>
</dbReference>